<feature type="transmembrane region" description="Helical" evidence="1">
    <location>
        <begin position="236"/>
        <end position="256"/>
    </location>
</feature>
<dbReference type="RefSeq" id="WP_386740888.1">
    <property type="nucleotide sequence ID" value="NZ_JBHSMG010000003.1"/>
</dbReference>
<feature type="transmembrane region" description="Helical" evidence="1">
    <location>
        <begin position="296"/>
        <end position="324"/>
    </location>
</feature>
<feature type="transmembrane region" description="Helical" evidence="1">
    <location>
        <begin position="128"/>
        <end position="145"/>
    </location>
</feature>
<dbReference type="EMBL" id="JBHSMG010000003">
    <property type="protein sequence ID" value="MFC5503176.1"/>
    <property type="molecule type" value="Genomic_DNA"/>
</dbReference>
<keyword evidence="1" id="KW-0812">Transmembrane</keyword>
<evidence type="ECO:0000313" key="2">
    <source>
        <dbReference type="EMBL" id="MFC5503176.1"/>
    </source>
</evidence>
<dbReference type="PANTHER" id="PTHR31061:SF24">
    <property type="entry name" value="LD22376P"/>
    <property type="match status" value="1"/>
</dbReference>
<dbReference type="Proteomes" id="UP001596039">
    <property type="component" value="Unassembled WGS sequence"/>
</dbReference>
<feature type="transmembrane region" description="Helical" evidence="1">
    <location>
        <begin position="34"/>
        <end position="55"/>
    </location>
</feature>
<evidence type="ECO:0008006" key="4">
    <source>
        <dbReference type="Google" id="ProtNLM"/>
    </source>
</evidence>
<dbReference type="PANTHER" id="PTHR31061">
    <property type="entry name" value="LD22376P"/>
    <property type="match status" value="1"/>
</dbReference>
<keyword evidence="1" id="KW-0472">Membrane</keyword>
<accession>A0ABW0NRJ4</accession>
<reference evidence="3" key="1">
    <citation type="journal article" date="2019" name="Int. J. Syst. Evol. Microbiol.">
        <title>The Global Catalogue of Microorganisms (GCM) 10K type strain sequencing project: providing services to taxonomists for standard genome sequencing and annotation.</title>
        <authorList>
            <consortium name="The Broad Institute Genomics Platform"/>
            <consortium name="The Broad Institute Genome Sequencing Center for Infectious Disease"/>
            <person name="Wu L."/>
            <person name="Ma J."/>
        </authorList>
    </citation>
    <scope>NUCLEOTIDE SEQUENCE [LARGE SCALE GENOMIC DNA]</scope>
    <source>
        <strain evidence="3">CGMCC 4.6997</strain>
    </source>
</reference>
<proteinExistence type="predicted"/>
<evidence type="ECO:0000256" key="1">
    <source>
        <dbReference type="SAM" id="Phobius"/>
    </source>
</evidence>
<gene>
    <name evidence="2" type="ORF">ACFPJ4_13080</name>
</gene>
<keyword evidence="1" id="KW-1133">Transmembrane helix</keyword>
<feature type="transmembrane region" description="Helical" evidence="1">
    <location>
        <begin position="179"/>
        <end position="203"/>
    </location>
</feature>
<feature type="transmembrane region" description="Helical" evidence="1">
    <location>
        <begin position="61"/>
        <end position="81"/>
    </location>
</feature>
<evidence type="ECO:0000313" key="3">
    <source>
        <dbReference type="Proteomes" id="UP001596039"/>
    </source>
</evidence>
<feature type="transmembrane region" description="Helical" evidence="1">
    <location>
        <begin position="150"/>
        <end position="167"/>
    </location>
</feature>
<protein>
    <recommendedName>
        <fullName evidence="4">DUF1624 domain-containing protein</fullName>
    </recommendedName>
</protein>
<feature type="transmembrane region" description="Helical" evidence="1">
    <location>
        <begin position="210"/>
        <end position="230"/>
    </location>
</feature>
<organism evidence="2 3">
    <name type="scientific">Lysinimonas soli</name>
    <dbReference type="NCBI Taxonomy" id="1074233"/>
    <lineage>
        <taxon>Bacteria</taxon>
        <taxon>Bacillati</taxon>
        <taxon>Actinomycetota</taxon>
        <taxon>Actinomycetes</taxon>
        <taxon>Micrococcales</taxon>
        <taxon>Microbacteriaceae</taxon>
        <taxon>Lysinimonas</taxon>
    </lineage>
</organism>
<keyword evidence="3" id="KW-1185">Reference proteome</keyword>
<name>A0ABW0NRJ4_9MICO</name>
<sequence>MSAGFRDAPLSASEDGSSAVAPTRDLAVDRLRGALVILMVGGDYLAGVQVIPAFLKHAPDVGFTVADTVASAFVFVVGVNYGPSFARRLGMGGGRSYRHFLLRYLALIGIGALIAAGSTTVAGAPGDWGVLQALGVAGLTCLIVIRFPTWIRFVVGALILCVYQYALDTSMLAVVLHSVHGGLFGAVAWAALLILSTAVADVWRAGLRPYAICCAVLVVVATVSALLVPVSKNRVSLSFVLITLAISALVFLAVELGSRAVPNGVGVLCWWGESALGLYLLHLVILAAVVVPTTGWWYVGATFWLAAIQLVVILALMTLVAWWLHRQRLTIKL</sequence>
<feature type="transmembrane region" description="Helical" evidence="1">
    <location>
        <begin position="101"/>
        <end position="122"/>
    </location>
</feature>
<feature type="transmembrane region" description="Helical" evidence="1">
    <location>
        <begin position="268"/>
        <end position="290"/>
    </location>
</feature>
<comment type="caution">
    <text evidence="2">The sequence shown here is derived from an EMBL/GenBank/DDBJ whole genome shotgun (WGS) entry which is preliminary data.</text>
</comment>